<evidence type="ECO:0000313" key="1">
    <source>
        <dbReference type="EMBL" id="URD76499.1"/>
    </source>
</evidence>
<evidence type="ECO:0000313" key="2">
    <source>
        <dbReference type="Proteomes" id="UP001055439"/>
    </source>
</evidence>
<gene>
    <name evidence="1" type="ORF">MUK42_35118</name>
</gene>
<accession>A0A9E7JD05</accession>
<keyword evidence="2" id="KW-1185">Reference proteome</keyword>
<sequence length="125" mass="14366">MATSSLRRRMVANPPKNCTRSSSNLFQIYVVMLDVRQMPRKGLSILSSQLHRLIPSVFDRTRLKSMLMHLKFSAIIKSAPPLAAKFAAQVMCGDWFVMHRKTLDLNLCYITPCLSAFVCYIRNNW</sequence>
<proteinExistence type="predicted"/>
<organism evidence="1 2">
    <name type="scientific">Musa troglodytarum</name>
    <name type="common">fe'i banana</name>
    <dbReference type="NCBI Taxonomy" id="320322"/>
    <lineage>
        <taxon>Eukaryota</taxon>
        <taxon>Viridiplantae</taxon>
        <taxon>Streptophyta</taxon>
        <taxon>Embryophyta</taxon>
        <taxon>Tracheophyta</taxon>
        <taxon>Spermatophyta</taxon>
        <taxon>Magnoliopsida</taxon>
        <taxon>Liliopsida</taxon>
        <taxon>Zingiberales</taxon>
        <taxon>Musaceae</taxon>
        <taxon>Musa</taxon>
    </lineage>
</organism>
<dbReference type="EMBL" id="CP097502">
    <property type="protein sequence ID" value="URD76499.1"/>
    <property type="molecule type" value="Genomic_DNA"/>
</dbReference>
<dbReference type="Proteomes" id="UP001055439">
    <property type="component" value="Chromosome 1"/>
</dbReference>
<name>A0A9E7JD05_9LILI</name>
<protein>
    <submittedName>
        <fullName evidence="1">Uncharacterized protein</fullName>
    </submittedName>
</protein>
<reference evidence="1" key="1">
    <citation type="submission" date="2022-05" db="EMBL/GenBank/DDBJ databases">
        <title>The Musa troglodytarum L. genome provides insights into the mechanism of non-climacteric behaviour and enrichment of carotenoids.</title>
        <authorList>
            <person name="Wang J."/>
        </authorList>
    </citation>
    <scope>NUCLEOTIDE SEQUENCE</scope>
    <source>
        <tissue evidence="1">Leaf</tissue>
    </source>
</reference>
<dbReference type="AlphaFoldDB" id="A0A9E7JD05"/>